<dbReference type="Pfam" id="PF00642">
    <property type="entry name" value="zf-CCCH"/>
    <property type="match status" value="1"/>
</dbReference>
<evidence type="ECO:0000313" key="8">
    <source>
        <dbReference type="Proteomes" id="UP001604277"/>
    </source>
</evidence>
<feature type="region of interest" description="Disordered" evidence="5">
    <location>
        <begin position="287"/>
        <end position="359"/>
    </location>
</feature>
<evidence type="ECO:0000256" key="2">
    <source>
        <dbReference type="ARBA" id="ARBA00022771"/>
    </source>
</evidence>
<feature type="compositionally biased region" description="Low complexity" evidence="5">
    <location>
        <begin position="1"/>
        <end position="11"/>
    </location>
</feature>
<evidence type="ECO:0000256" key="4">
    <source>
        <dbReference type="PROSITE-ProRule" id="PRU00723"/>
    </source>
</evidence>
<dbReference type="AlphaFoldDB" id="A0ABD1QBQ3"/>
<comment type="caution">
    <text evidence="7">The sequence shown here is derived from an EMBL/GenBank/DDBJ whole genome shotgun (WGS) entry which is preliminary data.</text>
</comment>
<keyword evidence="8" id="KW-1185">Reference proteome</keyword>
<accession>A0ABD1QBQ3</accession>
<keyword evidence="3 4" id="KW-0862">Zinc</keyword>
<feature type="region of interest" description="Disordered" evidence="5">
    <location>
        <begin position="1"/>
        <end position="72"/>
    </location>
</feature>
<evidence type="ECO:0000256" key="5">
    <source>
        <dbReference type="SAM" id="MobiDB-lite"/>
    </source>
</evidence>
<dbReference type="PANTHER" id="PTHR36886:SF3">
    <property type="entry name" value="PROTEIN FRIGIDA-ESSENTIAL 1"/>
    <property type="match status" value="1"/>
</dbReference>
<evidence type="ECO:0000256" key="1">
    <source>
        <dbReference type="ARBA" id="ARBA00022723"/>
    </source>
</evidence>
<dbReference type="PANTHER" id="PTHR36886">
    <property type="entry name" value="PROTEIN FRIGIDA-ESSENTIAL 1"/>
    <property type="match status" value="1"/>
</dbReference>
<feature type="domain" description="C3H1-type" evidence="6">
    <location>
        <begin position="203"/>
        <end position="230"/>
    </location>
</feature>
<organism evidence="7 8">
    <name type="scientific">Forsythia ovata</name>
    <dbReference type="NCBI Taxonomy" id="205694"/>
    <lineage>
        <taxon>Eukaryota</taxon>
        <taxon>Viridiplantae</taxon>
        <taxon>Streptophyta</taxon>
        <taxon>Embryophyta</taxon>
        <taxon>Tracheophyta</taxon>
        <taxon>Spermatophyta</taxon>
        <taxon>Magnoliopsida</taxon>
        <taxon>eudicotyledons</taxon>
        <taxon>Gunneridae</taxon>
        <taxon>Pentapetalae</taxon>
        <taxon>asterids</taxon>
        <taxon>lamiids</taxon>
        <taxon>Lamiales</taxon>
        <taxon>Oleaceae</taxon>
        <taxon>Forsythieae</taxon>
        <taxon>Forsythia</taxon>
    </lineage>
</organism>
<reference evidence="8" key="1">
    <citation type="submission" date="2024-07" db="EMBL/GenBank/DDBJ databases">
        <title>Two chromosome-level genome assemblies of Korean endemic species Abeliophyllum distichum and Forsythia ovata (Oleaceae).</title>
        <authorList>
            <person name="Jang H."/>
        </authorList>
    </citation>
    <scope>NUCLEOTIDE SEQUENCE [LARGE SCALE GENOMIC DNA]</scope>
</reference>
<feature type="compositionally biased region" description="Basic and acidic residues" evidence="5">
    <location>
        <begin position="338"/>
        <end position="359"/>
    </location>
</feature>
<keyword evidence="1 4" id="KW-0479">Metal-binding</keyword>
<sequence>MPSSSSSAAVVDPLPAARQPLSSEIDDDVEMECEEVEVEEEDDNDFGEDLTPIRDENHQNDSSGVTGPEEHLRSGLVTPGKHVADSLPNVPTILDNTGKLNIFESSEDRPKTESYADGKRTPKNCDEKVPVCDSRGMNALNTKASVGVVIAATSMVDASSSEKVNGVEYFAAENIKEMSQRLYVSQIRPRDLSSSNELTDGNKRQRIICEFHAKGWCIKGNSCRFLHIKEGAVDASKQKLFSSSTQYTTGYLTNASSDDWEPSAPFRPSHIVTQELLSRTNLYDPIRDSVEPTNIRDGVSNISGGGKGASVPSPHLQSNDLHSTGDNDPKVNISSSNRDSKQGEPMHKTDPEVDEVRLKNENDIDFKTNLYVQKESKAMRHFQAVLVEYVKDLVKPTWLDGLLSKEAHKVIVKKAVDKVLSSFQPHQIPSTGESIKSYLSVSRPKLEKLVEGYIEKYGKS</sequence>
<feature type="compositionally biased region" description="Acidic residues" evidence="5">
    <location>
        <begin position="24"/>
        <end position="48"/>
    </location>
</feature>
<dbReference type="Proteomes" id="UP001604277">
    <property type="component" value="Unassembled WGS sequence"/>
</dbReference>
<evidence type="ECO:0000259" key="6">
    <source>
        <dbReference type="PROSITE" id="PS50103"/>
    </source>
</evidence>
<evidence type="ECO:0000313" key="7">
    <source>
        <dbReference type="EMBL" id="KAL2473646.1"/>
    </source>
</evidence>
<keyword evidence="2 4" id="KW-0863">Zinc-finger</keyword>
<name>A0ABD1QBQ3_9LAMI</name>
<evidence type="ECO:0000256" key="3">
    <source>
        <dbReference type="ARBA" id="ARBA00022833"/>
    </source>
</evidence>
<feature type="zinc finger region" description="C3H1-type" evidence="4">
    <location>
        <begin position="203"/>
        <end position="230"/>
    </location>
</feature>
<protein>
    <recommendedName>
        <fullName evidence="6">C3H1-type domain-containing protein</fullName>
    </recommendedName>
</protein>
<dbReference type="InterPro" id="IPR052650">
    <property type="entry name" value="Zinc_finger_CCCH"/>
</dbReference>
<dbReference type="EMBL" id="JBFOLJ010000015">
    <property type="protein sequence ID" value="KAL2473646.1"/>
    <property type="molecule type" value="Genomic_DNA"/>
</dbReference>
<dbReference type="PROSITE" id="PS50103">
    <property type="entry name" value="ZF_C3H1"/>
    <property type="match status" value="1"/>
</dbReference>
<proteinExistence type="predicted"/>
<gene>
    <name evidence="7" type="ORF">Fot_49382</name>
</gene>
<dbReference type="InterPro" id="IPR036855">
    <property type="entry name" value="Znf_CCCH_sf"/>
</dbReference>
<dbReference type="InterPro" id="IPR000571">
    <property type="entry name" value="Znf_CCCH"/>
</dbReference>
<dbReference type="SUPFAM" id="SSF90229">
    <property type="entry name" value="CCCH zinc finger"/>
    <property type="match status" value="1"/>
</dbReference>
<dbReference type="GO" id="GO:0008270">
    <property type="term" value="F:zinc ion binding"/>
    <property type="evidence" value="ECO:0007669"/>
    <property type="project" value="UniProtKB-KW"/>
</dbReference>